<evidence type="ECO:0000256" key="1">
    <source>
        <dbReference type="ARBA" id="ARBA00009497"/>
    </source>
</evidence>
<dbReference type="AlphaFoldDB" id="A0A545UBF1"/>
<dbReference type="PANTHER" id="PTHR42932">
    <property type="entry name" value="GENERAL STRESS PROTEIN 20U"/>
    <property type="match status" value="1"/>
</dbReference>
<dbReference type="InterPro" id="IPR008331">
    <property type="entry name" value="Ferritin_DPS_dom"/>
</dbReference>
<dbReference type="PROSITE" id="PS00819">
    <property type="entry name" value="DPS_2"/>
    <property type="match status" value="1"/>
</dbReference>
<proteinExistence type="inferred from homology"/>
<organism evidence="4 5">
    <name type="scientific">Exilibacterium tricleocarpae</name>
    <dbReference type="NCBI Taxonomy" id="2591008"/>
    <lineage>
        <taxon>Bacteria</taxon>
        <taxon>Pseudomonadati</taxon>
        <taxon>Pseudomonadota</taxon>
        <taxon>Gammaproteobacteria</taxon>
        <taxon>Cellvibrionales</taxon>
        <taxon>Cellvibrionaceae</taxon>
        <taxon>Exilibacterium</taxon>
    </lineage>
</organism>
<evidence type="ECO:0000256" key="2">
    <source>
        <dbReference type="RuleBase" id="RU003875"/>
    </source>
</evidence>
<dbReference type="SUPFAM" id="SSF47240">
    <property type="entry name" value="Ferritin-like"/>
    <property type="match status" value="1"/>
</dbReference>
<dbReference type="InterPro" id="IPR002177">
    <property type="entry name" value="DPS_DNA-bd"/>
</dbReference>
<dbReference type="Proteomes" id="UP000319732">
    <property type="component" value="Unassembled WGS sequence"/>
</dbReference>
<dbReference type="InterPro" id="IPR012347">
    <property type="entry name" value="Ferritin-like"/>
</dbReference>
<evidence type="ECO:0000313" key="4">
    <source>
        <dbReference type="EMBL" id="TQV86790.1"/>
    </source>
</evidence>
<evidence type="ECO:0000313" key="5">
    <source>
        <dbReference type="Proteomes" id="UP000319732"/>
    </source>
</evidence>
<dbReference type="NCBIfam" id="NF006975">
    <property type="entry name" value="PRK09448.1"/>
    <property type="match status" value="1"/>
</dbReference>
<dbReference type="InterPro" id="IPR009078">
    <property type="entry name" value="Ferritin-like_SF"/>
</dbReference>
<protein>
    <submittedName>
        <fullName evidence="4">DNA starvation/stationary phase protection protein Dps</fullName>
    </submittedName>
</protein>
<dbReference type="GO" id="GO:0016722">
    <property type="term" value="F:oxidoreductase activity, acting on metal ions"/>
    <property type="evidence" value="ECO:0007669"/>
    <property type="project" value="InterPro"/>
</dbReference>
<dbReference type="PANTHER" id="PTHR42932:SF3">
    <property type="entry name" value="DNA PROTECTION DURING STARVATION PROTEIN"/>
    <property type="match status" value="1"/>
</dbReference>
<dbReference type="RefSeq" id="WP_142902157.1">
    <property type="nucleotide sequence ID" value="NZ_ML660087.1"/>
</dbReference>
<dbReference type="Pfam" id="PF00210">
    <property type="entry name" value="Ferritin"/>
    <property type="match status" value="1"/>
</dbReference>
<name>A0A545UBF1_9GAMM</name>
<dbReference type="PIRSF" id="PIRSF005900">
    <property type="entry name" value="Dps"/>
    <property type="match status" value="1"/>
</dbReference>
<comment type="caution">
    <text evidence="4">The sequence shown here is derived from an EMBL/GenBank/DDBJ whole genome shotgun (WGS) entry which is preliminary data.</text>
</comment>
<sequence length="162" mass="17357">MIYETRHGLAADVRRQVIRILQAALTDALDVRLAVKQAHWNVKGEQFIALHELFDSFVTPLDDEIDTIAERIATLGGAPDGIAQSVVAGTTLSAYPKDITDGGAHLAALAERFAALGNRLRDAIDQSADLGDADTADLFTAASRLLDKSLWLLEAHLQGPSG</sequence>
<gene>
    <name evidence="4" type="primary">dps</name>
    <name evidence="4" type="synonym">pexB</name>
    <name evidence="4" type="ORF">FKG94_00130</name>
</gene>
<keyword evidence="5" id="KW-1185">Reference proteome</keyword>
<dbReference type="OrthoDB" id="9797687at2"/>
<accession>A0A545UBF1</accession>
<reference evidence="4 5" key="1">
    <citation type="submission" date="2019-06" db="EMBL/GenBank/DDBJ databases">
        <title>Whole genome sequence for Cellvibrionaceae sp. R142.</title>
        <authorList>
            <person name="Wang G."/>
        </authorList>
    </citation>
    <scope>NUCLEOTIDE SEQUENCE [LARGE SCALE GENOMIC DNA]</scope>
    <source>
        <strain evidence="4 5">R142</strain>
    </source>
</reference>
<dbReference type="Gene3D" id="1.20.1260.10">
    <property type="match status" value="1"/>
</dbReference>
<dbReference type="InterPro" id="IPR023188">
    <property type="entry name" value="DPS_DNA-bd_CS"/>
</dbReference>
<dbReference type="CDD" id="cd01043">
    <property type="entry name" value="DPS"/>
    <property type="match status" value="1"/>
</dbReference>
<comment type="similarity">
    <text evidence="1 2">Belongs to the Dps family.</text>
</comment>
<evidence type="ECO:0000259" key="3">
    <source>
        <dbReference type="Pfam" id="PF00210"/>
    </source>
</evidence>
<feature type="domain" description="Ferritin/DPS" evidence="3">
    <location>
        <begin position="20"/>
        <end position="158"/>
    </location>
</feature>
<dbReference type="GO" id="GO:0008199">
    <property type="term" value="F:ferric iron binding"/>
    <property type="evidence" value="ECO:0007669"/>
    <property type="project" value="InterPro"/>
</dbReference>
<dbReference type="PROSITE" id="PS00818">
    <property type="entry name" value="DPS_1"/>
    <property type="match status" value="1"/>
</dbReference>
<dbReference type="PRINTS" id="PR01346">
    <property type="entry name" value="HELNAPAPROT"/>
</dbReference>
<dbReference type="EMBL" id="VHSG01000001">
    <property type="protein sequence ID" value="TQV86790.1"/>
    <property type="molecule type" value="Genomic_DNA"/>
</dbReference>